<dbReference type="Proteomes" id="UP000605986">
    <property type="component" value="Unassembled WGS sequence"/>
</dbReference>
<evidence type="ECO:0000256" key="1">
    <source>
        <dbReference type="ARBA" id="ARBA00022737"/>
    </source>
</evidence>
<evidence type="ECO:0000313" key="5">
    <source>
        <dbReference type="EMBL" id="KAF4456693.1"/>
    </source>
</evidence>
<dbReference type="InterPro" id="IPR002110">
    <property type="entry name" value="Ankyrin_rpt"/>
</dbReference>
<dbReference type="InterPro" id="IPR027417">
    <property type="entry name" value="P-loop_NTPase"/>
</dbReference>
<feature type="domain" description="Nephrocystin 3-like N-terminal" evidence="4">
    <location>
        <begin position="203"/>
        <end position="362"/>
    </location>
</feature>
<feature type="repeat" description="ANK" evidence="3">
    <location>
        <begin position="1702"/>
        <end position="1731"/>
    </location>
</feature>
<feature type="repeat" description="ANK" evidence="3">
    <location>
        <begin position="1910"/>
        <end position="1939"/>
    </location>
</feature>
<dbReference type="Pfam" id="PF12796">
    <property type="entry name" value="Ank_2"/>
    <property type="match status" value="4"/>
</dbReference>
<evidence type="ECO:0000313" key="6">
    <source>
        <dbReference type="Proteomes" id="UP000605986"/>
    </source>
</evidence>
<dbReference type="SUPFAM" id="SSF52540">
    <property type="entry name" value="P-loop containing nucleoside triphosphate hydrolases"/>
    <property type="match status" value="1"/>
</dbReference>
<keyword evidence="6" id="KW-1185">Reference proteome</keyword>
<organism evidence="5 6">
    <name type="scientific">Fusarium austroafricanum</name>
    <dbReference type="NCBI Taxonomy" id="2364996"/>
    <lineage>
        <taxon>Eukaryota</taxon>
        <taxon>Fungi</taxon>
        <taxon>Dikarya</taxon>
        <taxon>Ascomycota</taxon>
        <taxon>Pezizomycotina</taxon>
        <taxon>Sordariomycetes</taxon>
        <taxon>Hypocreomycetidae</taxon>
        <taxon>Hypocreales</taxon>
        <taxon>Nectriaceae</taxon>
        <taxon>Fusarium</taxon>
        <taxon>Fusarium concolor species complex</taxon>
    </lineage>
</organism>
<gene>
    <name evidence="5" type="ORF">F53441_1249</name>
</gene>
<dbReference type="PRINTS" id="PR01415">
    <property type="entry name" value="ANKYRIN"/>
</dbReference>
<dbReference type="Pfam" id="PF24883">
    <property type="entry name" value="NPHP3_N"/>
    <property type="match status" value="1"/>
</dbReference>
<dbReference type="SMART" id="SM00248">
    <property type="entry name" value="ANK"/>
    <property type="match status" value="17"/>
</dbReference>
<dbReference type="Gene3D" id="1.25.40.20">
    <property type="entry name" value="Ankyrin repeat-containing domain"/>
    <property type="match status" value="7"/>
</dbReference>
<name>A0A8H4P488_9HYPO</name>
<keyword evidence="1" id="KW-0677">Repeat</keyword>
<dbReference type="InterPro" id="IPR051165">
    <property type="entry name" value="Multifunctional_ANK_Repeat"/>
</dbReference>
<dbReference type="OrthoDB" id="194358at2759"/>
<dbReference type="PANTHER" id="PTHR24123:SF142">
    <property type="entry name" value="ANKYRIN"/>
    <property type="match status" value="1"/>
</dbReference>
<dbReference type="Gene3D" id="3.40.50.300">
    <property type="entry name" value="P-loop containing nucleotide triphosphate hydrolases"/>
    <property type="match status" value="1"/>
</dbReference>
<accession>A0A8H4P488</accession>
<dbReference type="EMBL" id="JAADJG010000048">
    <property type="protein sequence ID" value="KAF4456693.1"/>
    <property type="molecule type" value="Genomic_DNA"/>
</dbReference>
<evidence type="ECO:0000259" key="4">
    <source>
        <dbReference type="Pfam" id="PF24883"/>
    </source>
</evidence>
<keyword evidence="2 3" id="KW-0040">ANK repeat</keyword>
<evidence type="ECO:0000256" key="3">
    <source>
        <dbReference type="PROSITE-ProRule" id="PRU00023"/>
    </source>
</evidence>
<dbReference type="InterPro" id="IPR056884">
    <property type="entry name" value="NPHP3-like_N"/>
</dbReference>
<feature type="repeat" description="ANK" evidence="3">
    <location>
        <begin position="928"/>
        <end position="960"/>
    </location>
</feature>
<proteinExistence type="predicted"/>
<sequence length="2064" mass="231164">MAEAIGLAASIAGLVQLTGAVFKLTTKFCREAKDAPSKAQELATQARDLAGIFENLRLLASSLETRNSDSSLKTEHIDSCQSTLDEINKRLDKAQADFDSGKPGKRFSRRLKWPFSLSETKDLVADLSSHRANLTLALSADSMDSLLKSLAKQDEIHNLIERKLSFDTRVELNKRRKEVMNFFLRVKPQDYLDVSRELRHEATGSWLTNDNSTFERWKNGSNSKLWLSGIPGSGKTVLCGLVIETVLQESDSETAVCYAFCDYKNPDSFSPENIIAALAVQLGLQREEAFDELEAYFDMLHPEDKLPTQPRLDDLLDLVGCMAQEYEKVFLVVDGLDECGDEISEMTQALKSIVINSDTVSAAFFSRKEEDIREQLEEDFDHIEVSAHIKDLEDYTLAEVSKRKVLKRIEESNPELYKDILHTLVQGAQGMFRWVACQIDHICNLPNNRARRKALRELPPTLNETYDRVLQRVMQYPPETQACVRRVLQWTALGQPKMEITALCEAVSLQEDTDDLEQDDAIDPGVISRHCGCFLRQSLDGKYFEFAHFTVLEYLQQTQVGDFRYSEDEAYRSFASTAIRFLLLPCFDRAPTIFQITENAHEDEKNRRHPFYRIASQVPLGMRRSFCDYPTRSKILEQQPVLSLLERLFDIQKSSHYKAWVYTLMTPRYHFAVVQELTASPLNIAAFLISPKLCSFALTKGADGNHISNGLTPLLMTLDHIQDEVRINDESNIVWTERQIQTMQVLLEHGADVTLMDRGRSSLACAFDVLGSHVLIHFVRPYSVMPDDAVEAFSSVDWLADHDSMLLQAIVDISTGDNACPQWKPFAALALSYTRKGDSALPDQSVNSLANAYSDEDYTRALDIAVSVGLVGELSILVADPRFAAQASNPSSASELLRIVAYSKSPSSGQILELLLDSGIDPKVCGVDGFNGLHFSCMAGKTDLVSILLARGLDPSVKDVVGKSLWHIASLMGHDEILQLLFKEDESALENLSQTDSEGQTPFYNALRSGNVETCLILLELCPSEPKYFQPSNELLNSAAAAGSQALFSKLLATGIDDSDHTKSQSTPMHHLTVLCTVEFARYLATMYDPLCLSGTGSFPFEIFFHHWLSYNREVRVGETIPLDANLLDLLLPKNYKFSKNGQTFHAWEFICTALGEEGFCCRPGGLVLGMWADYFSRDFRTIIDCGIVSSYEEERKESIVLPFIQAWRHSEQKAHTSQPLATLLSDFFEISTINTTLEFIDYAYKLFLLSMWRKDIALIAKLIEYGVDIHRQVSEEVWSSPRSLFEEACETSELDMIESMLNLVSPSSLDHRGPSGLSPLELVIAGSSKHKIAIIRAFSSRRVAPNSDTLKLPLVSLAGRKSEWVLAKSLAEEGYDILAVDKDGWSPAHHAVIQGNLDILMWVVGLTPEGFNWKTSVSWLSDFKKGSQYYNEHEEHDVSFLHLAAGQPSCLAYFLDNHLFTNVNMITQSGRTPLHFASSSGSLSSCEQLIHHGADLGARDLIPLPQWRSLDPGDLTWRLPDNADLELTLQEGFESAIRSGNLERCKFAVSQGCSINKPLPSCHSCTPLFLAIRASQDNVINWLLDEGASTDSVSCYHTKWENAVVHAVRNSESATCLEKILTAALHQRTTSYHSFLTAIHGIVDYNDFEMSELLLRHFDDNVETYYNSNLWSFDMDYDLQVNTTKELKSLLLNQPVTLPRRKETSLYCAAMRGSIKIVKLLIRHGADVNVSLWNHETPLTVAAARNHVAIAEELLFHGASVDARKSRGETPMAIAVRFGNLEMVKLLEQANPSALQYMDASGANLLFAAAHSSSRIFNYLASKGVDPYHYNREGDSMLSIALCRPNFLEYVNHSRIALLPPPHRHRSPMNVLTVSVIENETLATKMLYLSLPPEVASVLINQDNGIYGTPLCSAVDRGDADMTKLLLELGANIEQVGSVFGTPLMSAITCGRMELVKLLVRRGAKLECILENGVYKSGVKESLPHPEITQWLLVGRYQDQKQLANSTSNDGCVWRPWSGIREVVMALDGSQRRRWSESTLDYCIRLGEIKHELRGKRIRGKLL</sequence>
<feature type="repeat" description="ANK" evidence="3">
    <location>
        <begin position="1470"/>
        <end position="1502"/>
    </location>
</feature>
<dbReference type="PROSITE" id="PS50297">
    <property type="entry name" value="ANK_REP_REGION"/>
    <property type="match status" value="5"/>
</dbReference>
<dbReference type="InterPro" id="IPR036770">
    <property type="entry name" value="Ankyrin_rpt-contain_sf"/>
</dbReference>
<comment type="caution">
    <text evidence="5">The sequence shown here is derived from an EMBL/GenBank/DDBJ whole genome shotgun (WGS) entry which is preliminary data.</text>
</comment>
<reference evidence="5" key="1">
    <citation type="submission" date="2020-01" db="EMBL/GenBank/DDBJ databases">
        <title>Identification and distribution of gene clusters putatively required for synthesis of sphingolipid metabolism inhibitors in phylogenetically diverse species of the filamentous fungus Fusarium.</title>
        <authorList>
            <person name="Kim H.-S."/>
            <person name="Busman M."/>
            <person name="Brown D.W."/>
            <person name="Divon H."/>
            <person name="Uhlig S."/>
            <person name="Proctor R.H."/>
        </authorList>
    </citation>
    <scope>NUCLEOTIDE SEQUENCE</scope>
    <source>
        <strain evidence="5">NRRL 53441</strain>
    </source>
</reference>
<protein>
    <recommendedName>
        <fullName evidence="4">Nephrocystin 3-like N-terminal domain-containing protein</fullName>
    </recommendedName>
</protein>
<dbReference type="PANTHER" id="PTHR24123">
    <property type="entry name" value="ANKYRIN REPEAT-CONTAINING"/>
    <property type="match status" value="1"/>
</dbReference>
<dbReference type="PROSITE" id="PS50088">
    <property type="entry name" value="ANK_REPEAT"/>
    <property type="match status" value="6"/>
</dbReference>
<dbReference type="SUPFAM" id="SSF48403">
    <property type="entry name" value="Ankyrin repeat"/>
    <property type="match status" value="4"/>
</dbReference>
<evidence type="ECO:0000256" key="2">
    <source>
        <dbReference type="ARBA" id="ARBA00023043"/>
    </source>
</evidence>
<feature type="repeat" description="ANK" evidence="3">
    <location>
        <begin position="1564"/>
        <end position="1596"/>
    </location>
</feature>
<feature type="repeat" description="ANK" evidence="3">
    <location>
        <begin position="1735"/>
        <end position="1767"/>
    </location>
</feature>